<keyword evidence="4 5" id="KW-0472">Membrane</keyword>
<dbReference type="CDD" id="cd06261">
    <property type="entry name" value="TM_PBP2"/>
    <property type="match status" value="1"/>
</dbReference>
<feature type="domain" description="ABC transmembrane type-1" evidence="6">
    <location>
        <begin position="62"/>
        <end position="273"/>
    </location>
</feature>
<evidence type="ECO:0000313" key="11">
    <source>
        <dbReference type="EMBL" id="MCS4035197.1"/>
    </source>
</evidence>
<feature type="transmembrane region" description="Helical" evidence="5">
    <location>
        <begin position="260"/>
        <end position="280"/>
    </location>
</feature>
<dbReference type="EMBL" id="JANUBF010000001">
    <property type="protein sequence ID" value="MCS4035197.1"/>
    <property type="molecule type" value="Genomic_DNA"/>
</dbReference>
<feature type="transmembrane region" description="Helical" evidence="5">
    <location>
        <begin position="66"/>
        <end position="86"/>
    </location>
</feature>
<comment type="subcellular location">
    <subcellularLocation>
        <location evidence="1 5">Cell membrane</location>
        <topology evidence="1 5">Multi-pass membrane protein</topology>
    </subcellularLocation>
</comment>
<evidence type="ECO:0000313" key="9">
    <source>
        <dbReference type="EMBL" id="MCS3865364.1"/>
    </source>
</evidence>
<keyword evidence="5" id="KW-0813">Transport</keyword>
<dbReference type="OMA" id="LWYSVQS"/>
<accession>A0A840ELS9</accession>
<dbReference type="Proteomes" id="UP001155034">
    <property type="component" value="Unassembled WGS sequence"/>
</dbReference>
<dbReference type="Proteomes" id="UP001155040">
    <property type="component" value="Unassembled WGS sequence"/>
</dbReference>
<protein>
    <submittedName>
        <fullName evidence="8">Glycerol transport system permease protein</fullName>
    </submittedName>
</protein>
<name>A0A840ELS9_9BACT</name>
<keyword evidence="3 5" id="KW-1133">Transmembrane helix</keyword>
<dbReference type="Pfam" id="PF00528">
    <property type="entry name" value="BPD_transp_1"/>
    <property type="match status" value="1"/>
</dbReference>
<dbReference type="EMBL" id="JANUBB010000002">
    <property type="protein sequence ID" value="MCS3950489.1"/>
    <property type="molecule type" value="Genomic_DNA"/>
</dbReference>
<comment type="similarity">
    <text evidence="5">Belongs to the binding-protein-dependent transport system permease family.</text>
</comment>
<feature type="transmembrane region" description="Helical" evidence="5">
    <location>
        <begin position="195"/>
        <end position="214"/>
    </location>
</feature>
<dbReference type="InterPro" id="IPR052730">
    <property type="entry name" value="Sugar_ABC_transporter"/>
</dbReference>
<dbReference type="PANTHER" id="PTHR43759:SF1">
    <property type="entry name" value="GLUCOSE IMPORT SYSTEM PERMEASE PROTEIN GLCT"/>
    <property type="match status" value="1"/>
</dbReference>
<dbReference type="EMBL" id="JANTYZ010000004">
    <property type="protein sequence ID" value="MCS3865364.1"/>
    <property type="molecule type" value="Genomic_DNA"/>
</dbReference>
<evidence type="ECO:0000256" key="3">
    <source>
        <dbReference type="ARBA" id="ARBA00022989"/>
    </source>
</evidence>
<sequence length="288" mass="31890">MKQRPWLFLLPALLLVSISAFIPLITVMNYSQLTLLPGTEPYFSGLENFVAILEDEAFRGALARQFVFSFLVLITEIPLGLGLALCMPKEGPGVGVSLVLLGIPLLIPWNVVGIIWRVFTRSDIGVLPAAFNWFGYSYEISSSTFDAWWTVLAMDIWHWTPLVVLICYAGIQAIPEEYYMAAKIDRASPWKTFRYVTLPNLRGVLIIAVLLRLMDSFKIYAEPFVLTGGGPGSSTTFLSTYTSRMAIGGFQMGRGAATSLIYFFIVILISFVIYIVMLNLGQGAGGDQ</sequence>
<evidence type="ECO:0000313" key="7">
    <source>
        <dbReference type="EMBL" id="MCS3676772.1"/>
    </source>
</evidence>
<evidence type="ECO:0000256" key="1">
    <source>
        <dbReference type="ARBA" id="ARBA00004651"/>
    </source>
</evidence>
<dbReference type="EMBL" id="JANUAE010000002">
    <property type="protein sequence ID" value="MCS3709002.1"/>
    <property type="molecule type" value="Genomic_DNA"/>
</dbReference>
<evidence type="ECO:0000313" key="10">
    <source>
        <dbReference type="EMBL" id="MCS3950489.1"/>
    </source>
</evidence>
<proteinExistence type="inferred from homology"/>
<dbReference type="PROSITE" id="PS50928">
    <property type="entry name" value="ABC_TM1"/>
    <property type="match status" value="1"/>
</dbReference>
<dbReference type="PANTHER" id="PTHR43759">
    <property type="entry name" value="TREHALOSE TRANSPORT SYSTEM PERMEASE PROTEIN SUGA"/>
    <property type="match status" value="1"/>
</dbReference>
<organism evidence="8 14">
    <name type="scientific">Salinibacter ruber</name>
    <dbReference type="NCBI Taxonomy" id="146919"/>
    <lineage>
        <taxon>Bacteria</taxon>
        <taxon>Pseudomonadati</taxon>
        <taxon>Rhodothermota</taxon>
        <taxon>Rhodothermia</taxon>
        <taxon>Rhodothermales</taxon>
        <taxon>Salinibacteraceae</taxon>
        <taxon>Salinibacter</taxon>
    </lineage>
</organism>
<evidence type="ECO:0000313" key="12">
    <source>
        <dbReference type="EMBL" id="MCS4121068.1"/>
    </source>
</evidence>
<feature type="transmembrane region" description="Helical" evidence="5">
    <location>
        <begin position="98"/>
        <end position="119"/>
    </location>
</feature>
<dbReference type="AlphaFoldDB" id="A0A840ELS9"/>
<evidence type="ECO:0000313" key="13">
    <source>
        <dbReference type="EMBL" id="MCS4156521.1"/>
    </source>
</evidence>
<dbReference type="RefSeq" id="WP_011404218.1">
    <property type="nucleotide sequence ID" value="NZ_CALTRV010000001.1"/>
</dbReference>
<keyword evidence="2 5" id="KW-0812">Transmembrane</keyword>
<dbReference type="GO" id="GO:0005886">
    <property type="term" value="C:plasma membrane"/>
    <property type="evidence" value="ECO:0007669"/>
    <property type="project" value="UniProtKB-SubCell"/>
</dbReference>
<dbReference type="SUPFAM" id="SSF161098">
    <property type="entry name" value="MetI-like"/>
    <property type="match status" value="1"/>
</dbReference>
<comment type="caution">
    <text evidence="8">The sequence shown here is derived from an EMBL/GenBank/DDBJ whole genome shotgun (WGS) entry which is preliminary data.</text>
</comment>
<evidence type="ECO:0000256" key="4">
    <source>
        <dbReference type="ARBA" id="ARBA00023136"/>
    </source>
</evidence>
<evidence type="ECO:0000313" key="8">
    <source>
        <dbReference type="EMBL" id="MCS3709002.1"/>
    </source>
</evidence>
<evidence type="ECO:0000256" key="2">
    <source>
        <dbReference type="ARBA" id="ARBA00022692"/>
    </source>
</evidence>
<dbReference type="EMBL" id="JANUBL010000002">
    <property type="protein sequence ID" value="MCS4121068.1"/>
    <property type="molecule type" value="Genomic_DNA"/>
</dbReference>
<dbReference type="Proteomes" id="UP001155027">
    <property type="component" value="Unassembled WGS sequence"/>
</dbReference>
<reference evidence="8" key="1">
    <citation type="submission" date="2022-08" db="EMBL/GenBank/DDBJ databases">
        <title>Genomic Encyclopedia of Type Strains, Phase V (KMG-V): Genome sequencing to study the core and pangenomes of soil and plant-associated prokaryotes.</title>
        <authorList>
            <person name="Whitman W."/>
        </authorList>
    </citation>
    <scope>NUCLEOTIDE SEQUENCE</scope>
    <source>
        <strain evidence="7">0</strain>
        <strain evidence="9">SP2016B</strain>
        <strain evidence="10">SP2017</strain>
        <strain evidence="13">SP3002</strain>
        <strain evidence="11">SP3012</strain>
        <strain evidence="12">SP3026</strain>
        <strain evidence="8">SP3049</strain>
    </source>
</reference>
<feature type="transmembrane region" description="Helical" evidence="5">
    <location>
        <begin position="156"/>
        <end position="174"/>
    </location>
</feature>
<dbReference type="Proteomes" id="UP001155010">
    <property type="component" value="Unassembled WGS sequence"/>
</dbReference>
<evidence type="ECO:0000313" key="14">
    <source>
        <dbReference type="Proteomes" id="UP001155057"/>
    </source>
</evidence>
<evidence type="ECO:0000259" key="6">
    <source>
        <dbReference type="PROSITE" id="PS50928"/>
    </source>
</evidence>
<dbReference type="Proteomes" id="UP001155057">
    <property type="component" value="Unassembled WGS sequence"/>
</dbReference>
<dbReference type="EMBL" id="JANUAU010000002">
    <property type="protein sequence ID" value="MCS3676772.1"/>
    <property type="molecule type" value="Genomic_DNA"/>
</dbReference>
<dbReference type="InterPro" id="IPR000515">
    <property type="entry name" value="MetI-like"/>
</dbReference>
<dbReference type="GO" id="GO:0055085">
    <property type="term" value="P:transmembrane transport"/>
    <property type="evidence" value="ECO:0007669"/>
    <property type="project" value="InterPro"/>
</dbReference>
<dbReference type="EMBL" id="JANTZM010000002">
    <property type="protein sequence ID" value="MCS4156521.1"/>
    <property type="molecule type" value="Genomic_DNA"/>
</dbReference>
<dbReference type="Proteomes" id="UP001155144">
    <property type="component" value="Unassembled WGS sequence"/>
</dbReference>
<dbReference type="Proteomes" id="UP001155110">
    <property type="component" value="Unassembled WGS sequence"/>
</dbReference>
<dbReference type="GeneID" id="83728379"/>
<dbReference type="InterPro" id="IPR035906">
    <property type="entry name" value="MetI-like_sf"/>
</dbReference>
<gene>
    <name evidence="12" type="ORF">GGP45_001410</name>
    <name evidence="8" type="ORF">GGP61_000597</name>
    <name evidence="7" type="ORF">GGP71_000679</name>
    <name evidence="9" type="ORF">GGP82_001918</name>
    <name evidence="10" type="ORF">GGP83_000423</name>
    <name evidence="13" type="ORF">GGP99_000458</name>
    <name evidence="11" type="ORF">GGQ01_000238</name>
</gene>
<evidence type="ECO:0000256" key="5">
    <source>
        <dbReference type="RuleBase" id="RU363032"/>
    </source>
</evidence>
<dbReference type="Gene3D" id="1.10.3720.10">
    <property type="entry name" value="MetI-like"/>
    <property type="match status" value="1"/>
</dbReference>